<evidence type="ECO:0000256" key="2">
    <source>
        <dbReference type="ARBA" id="ARBA00022737"/>
    </source>
</evidence>
<keyword evidence="2" id="KW-0677">Repeat</keyword>
<evidence type="ECO:0000313" key="3">
    <source>
        <dbReference type="EMBL" id="RDI39098.1"/>
    </source>
</evidence>
<sequence length="502" mass="53872">MALNPCQLIGPLSISCYLTDSTGQRLNPLDENSIRCEEVVQPSGRKETVVRIPNGTAAVLQKINLLKSGYIVVEVTGANGSCTTEPIPFNIDEEVLLCAPTGTTVDCKVTSFNCFSTIQCSGDTLRQLSVFLTICQSIKVTGDTTIEVQAGLCNPRNEILTQCPPVRIPMSCPVVFQSTETENTNQNDEIIKRELQVFEDTCIRAEKVYDWVTLQAKIKLSLTAGEVFFNCTPTRILVFGGENAGAAINEVDEYFCQTDSWTTVSPMLGVREAQAAGLLRNGKVIVSHGFSPSAFTGVATAEFYDPETDTWTAAPTANVPRGSLGGDVLNGLFYTVGGTNGSGAGVLATVEVFNPATNTWSLGTPLPTPRSELAVVTLNGLLHAIAGFNGSVNLADHDAFNPATNTWITLTPLPQPLSFVAAEAFGGKIYVFGGRDPDEPVAPDTFLNDPGDPAVAVDTVYIYDPATDTWSTGAPMPTARWGGSSVYMWIRNFRHGRIYPSE</sequence>
<proteinExistence type="predicted"/>
<name>A0A370G5K0_9BACI</name>
<comment type="caution">
    <text evidence="3">The sequence shown here is derived from an EMBL/GenBank/DDBJ whole genome shotgun (WGS) entry which is preliminary data.</text>
</comment>
<protein>
    <submittedName>
        <fullName evidence="3">N-acetylneuraminic acid mutarotase</fullName>
    </submittedName>
</protein>
<keyword evidence="4" id="KW-1185">Reference proteome</keyword>
<dbReference type="InterPro" id="IPR015915">
    <property type="entry name" value="Kelch-typ_b-propeller"/>
</dbReference>
<dbReference type="EMBL" id="QQAY01000015">
    <property type="protein sequence ID" value="RDI39098.1"/>
    <property type="molecule type" value="Genomic_DNA"/>
</dbReference>
<evidence type="ECO:0000313" key="4">
    <source>
        <dbReference type="Proteomes" id="UP000255326"/>
    </source>
</evidence>
<dbReference type="OrthoDB" id="2680078at2"/>
<dbReference type="Gene3D" id="2.120.10.80">
    <property type="entry name" value="Kelch-type beta propeller"/>
    <property type="match status" value="2"/>
</dbReference>
<gene>
    <name evidence="3" type="ORF">DFR59_1155</name>
</gene>
<dbReference type="SMART" id="SM00612">
    <property type="entry name" value="Kelch"/>
    <property type="match status" value="5"/>
</dbReference>
<evidence type="ECO:0000256" key="1">
    <source>
        <dbReference type="ARBA" id="ARBA00022441"/>
    </source>
</evidence>
<keyword evidence="1" id="KW-0880">Kelch repeat</keyword>
<dbReference type="Proteomes" id="UP000255326">
    <property type="component" value="Unassembled WGS sequence"/>
</dbReference>
<dbReference type="PANTHER" id="PTHR24412">
    <property type="entry name" value="KELCH PROTEIN"/>
    <property type="match status" value="1"/>
</dbReference>
<dbReference type="PANTHER" id="PTHR24412:SF441">
    <property type="entry name" value="KELCH-LIKE PROTEIN 28"/>
    <property type="match status" value="1"/>
</dbReference>
<accession>A0A370G5K0</accession>
<dbReference type="RefSeq" id="WP_158538426.1">
    <property type="nucleotide sequence ID" value="NZ_QQAY01000015.1"/>
</dbReference>
<dbReference type="Pfam" id="PF01344">
    <property type="entry name" value="Kelch_1"/>
    <property type="match status" value="3"/>
</dbReference>
<dbReference type="InterPro" id="IPR006652">
    <property type="entry name" value="Kelch_1"/>
</dbReference>
<reference evidence="3 4" key="1">
    <citation type="submission" date="2018-07" db="EMBL/GenBank/DDBJ databases">
        <title>Genomic Encyclopedia of Type Strains, Phase IV (KMG-IV): sequencing the most valuable type-strain genomes for metagenomic binning, comparative biology and taxonomic classification.</title>
        <authorList>
            <person name="Goeker M."/>
        </authorList>
    </citation>
    <scope>NUCLEOTIDE SEQUENCE [LARGE SCALE GENOMIC DNA]</scope>
    <source>
        <strain evidence="3 4">DSM 25281</strain>
    </source>
</reference>
<dbReference type="AlphaFoldDB" id="A0A370G5K0"/>
<dbReference type="SUPFAM" id="SSF117281">
    <property type="entry name" value="Kelch motif"/>
    <property type="match status" value="1"/>
</dbReference>
<organism evidence="3 4">
    <name type="scientific">Falsibacillus pallidus</name>
    <dbReference type="NCBI Taxonomy" id="493781"/>
    <lineage>
        <taxon>Bacteria</taxon>
        <taxon>Bacillati</taxon>
        <taxon>Bacillota</taxon>
        <taxon>Bacilli</taxon>
        <taxon>Bacillales</taxon>
        <taxon>Bacillaceae</taxon>
        <taxon>Falsibacillus</taxon>
    </lineage>
</organism>